<reference evidence="2 3" key="1">
    <citation type="submission" date="2016-11" db="EMBL/GenBank/DDBJ databases">
        <authorList>
            <person name="Jaros S."/>
            <person name="Januszkiewicz K."/>
            <person name="Wedrychowicz H."/>
        </authorList>
    </citation>
    <scope>NUCLEOTIDE SEQUENCE [LARGE SCALE GENOMIC DNA]</scope>
    <source>
        <strain evidence="2 3">CGMCC 1.10190</strain>
    </source>
</reference>
<dbReference type="OrthoDB" id="9812539at2"/>
<dbReference type="Proteomes" id="UP000184226">
    <property type="component" value="Unassembled WGS sequence"/>
</dbReference>
<dbReference type="AlphaFoldDB" id="A0A1M5UNQ9"/>
<dbReference type="InterPro" id="IPR021329">
    <property type="entry name" value="DUF2938"/>
</dbReference>
<keyword evidence="1" id="KW-0812">Transmembrane</keyword>
<dbReference type="RefSeq" id="WP_073102754.1">
    <property type="nucleotide sequence ID" value="NZ_FQXE01000004.1"/>
</dbReference>
<feature type="transmembrane region" description="Helical" evidence="1">
    <location>
        <begin position="139"/>
        <end position="161"/>
    </location>
</feature>
<protein>
    <recommendedName>
        <fullName evidence="4">DUF2938 domain-containing protein</fullName>
    </recommendedName>
</protein>
<evidence type="ECO:0008006" key="4">
    <source>
        <dbReference type="Google" id="ProtNLM"/>
    </source>
</evidence>
<evidence type="ECO:0000313" key="2">
    <source>
        <dbReference type="EMBL" id="SHH64654.1"/>
    </source>
</evidence>
<organism evidence="2 3">
    <name type="scientific">Pollutimonas bauzanensis</name>
    <dbReference type="NCBI Taxonomy" id="658167"/>
    <lineage>
        <taxon>Bacteria</taxon>
        <taxon>Pseudomonadati</taxon>
        <taxon>Pseudomonadota</taxon>
        <taxon>Betaproteobacteria</taxon>
        <taxon>Burkholderiales</taxon>
        <taxon>Alcaligenaceae</taxon>
        <taxon>Pollutimonas</taxon>
    </lineage>
</organism>
<feature type="transmembrane region" description="Helical" evidence="1">
    <location>
        <begin position="6"/>
        <end position="23"/>
    </location>
</feature>
<evidence type="ECO:0000256" key="1">
    <source>
        <dbReference type="SAM" id="Phobius"/>
    </source>
</evidence>
<keyword evidence="1" id="KW-1133">Transmembrane helix</keyword>
<gene>
    <name evidence="2" type="ORF">SAMN04488135_10458</name>
</gene>
<dbReference type="Pfam" id="PF11158">
    <property type="entry name" value="DUF2938"/>
    <property type="match status" value="1"/>
</dbReference>
<name>A0A1M5UNQ9_9BURK</name>
<accession>A0A1M5UNQ9</accession>
<dbReference type="EMBL" id="FQXE01000004">
    <property type="protein sequence ID" value="SHH64654.1"/>
    <property type="molecule type" value="Genomic_DNA"/>
</dbReference>
<keyword evidence="3" id="KW-1185">Reference proteome</keyword>
<keyword evidence="1" id="KW-0472">Membrane</keyword>
<feature type="transmembrane region" description="Helical" evidence="1">
    <location>
        <begin position="99"/>
        <end position="118"/>
    </location>
</feature>
<feature type="transmembrane region" description="Helical" evidence="1">
    <location>
        <begin position="69"/>
        <end position="93"/>
    </location>
</feature>
<evidence type="ECO:0000313" key="3">
    <source>
        <dbReference type="Proteomes" id="UP000184226"/>
    </source>
</evidence>
<sequence length="163" mass="17080">MLEFIYLSVLIGGGATALLDIWARLLKAAFGLPTPNWGLVGRWFAYLPRGRLVHGGGIARSAAVPGELLVGWIMHYVVGMVFAAALLAIWGLGWARAPSFNAALIVGLVTVGAGWFILQPGMGAGIACSKAANPARARMLNIAGHVVFAIGLYGTALLVNWQG</sequence>
<proteinExistence type="predicted"/>